<accession>A0A0A9CGG9</accession>
<dbReference type="AlphaFoldDB" id="A0A0A9CGG9"/>
<proteinExistence type="predicted"/>
<evidence type="ECO:0000256" key="1">
    <source>
        <dbReference type="SAM" id="MobiDB-lite"/>
    </source>
</evidence>
<protein>
    <submittedName>
        <fullName evidence="2">Uncharacterized protein</fullName>
    </submittedName>
</protein>
<sequence length="71" mass="7760">MDIPNFAAAFGKCPRSIIPKEMFLLEYILESSGRTLLACIHVAENEVRNSTSQNRDVGSSVSRLSSCNGVK</sequence>
<dbReference type="EMBL" id="GBRH01223249">
    <property type="protein sequence ID" value="JAD74646.1"/>
    <property type="molecule type" value="Transcribed_RNA"/>
</dbReference>
<reference evidence="2" key="1">
    <citation type="submission" date="2014-09" db="EMBL/GenBank/DDBJ databases">
        <authorList>
            <person name="Magalhaes I.L.F."/>
            <person name="Oliveira U."/>
            <person name="Santos F.R."/>
            <person name="Vidigal T.H.D.A."/>
            <person name="Brescovit A.D."/>
            <person name="Santos A.J."/>
        </authorList>
    </citation>
    <scope>NUCLEOTIDE SEQUENCE</scope>
    <source>
        <tissue evidence="2">Shoot tissue taken approximately 20 cm above the soil surface</tissue>
    </source>
</reference>
<name>A0A0A9CGG9_ARUDO</name>
<feature type="region of interest" description="Disordered" evidence="1">
    <location>
        <begin position="48"/>
        <end position="71"/>
    </location>
</feature>
<reference evidence="2" key="2">
    <citation type="journal article" date="2015" name="Data Brief">
        <title>Shoot transcriptome of the giant reed, Arundo donax.</title>
        <authorList>
            <person name="Barrero R.A."/>
            <person name="Guerrero F.D."/>
            <person name="Moolhuijzen P."/>
            <person name="Goolsby J.A."/>
            <person name="Tidwell J."/>
            <person name="Bellgard S.E."/>
            <person name="Bellgard M.I."/>
        </authorList>
    </citation>
    <scope>NUCLEOTIDE SEQUENCE</scope>
    <source>
        <tissue evidence="2">Shoot tissue taken approximately 20 cm above the soil surface</tissue>
    </source>
</reference>
<evidence type="ECO:0000313" key="2">
    <source>
        <dbReference type="EMBL" id="JAD74646.1"/>
    </source>
</evidence>
<organism evidence="2">
    <name type="scientific">Arundo donax</name>
    <name type="common">Giant reed</name>
    <name type="synonym">Donax arundinaceus</name>
    <dbReference type="NCBI Taxonomy" id="35708"/>
    <lineage>
        <taxon>Eukaryota</taxon>
        <taxon>Viridiplantae</taxon>
        <taxon>Streptophyta</taxon>
        <taxon>Embryophyta</taxon>
        <taxon>Tracheophyta</taxon>
        <taxon>Spermatophyta</taxon>
        <taxon>Magnoliopsida</taxon>
        <taxon>Liliopsida</taxon>
        <taxon>Poales</taxon>
        <taxon>Poaceae</taxon>
        <taxon>PACMAD clade</taxon>
        <taxon>Arundinoideae</taxon>
        <taxon>Arundineae</taxon>
        <taxon>Arundo</taxon>
    </lineage>
</organism>